<evidence type="ECO:0000259" key="1">
    <source>
        <dbReference type="Pfam" id="PF00144"/>
    </source>
</evidence>
<sequence length="266" mass="28540">DLLTNTLGWGMDFTDFSATPLSRRWAELGLGDGPPGPAEQLPPDEWLARAGTLPLQYQPGQRWLYNTSSVVLGFLIARAAGRSLAEFLAERIFEPLGMVDTGFWVPAEKLSRFGPCYGEGEEIYDPADGQWSAPRPYEGGDGGLVSTVADYARFAKLLQGRGSVDGRVLLPAELVHAMVTNRLSAAQLRVSRPDPGSGWGFGLSVLLTAAENGPGAGSYGWAGGLGSTWTNDPATCRTGVLLTNQMWTSPEPPPVVTTFEELLGRR</sequence>
<dbReference type="InterPro" id="IPR050789">
    <property type="entry name" value="Diverse_Enzym_Activities"/>
</dbReference>
<evidence type="ECO:0000313" key="2">
    <source>
        <dbReference type="EMBL" id="HIZ37040.1"/>
    </source>
</evidence>
<dbReference type="EMBL" id="DXBY01000256">
    <property type="protein sequence ID" value="HIZ37040.1"/>
    <property type="molecule type" value="Genomic_DNA"/>
</dbReference>
<dbReference type="InterPro" id="IPR001466">
    <property type="entry name" value="Beta-lactam-related"/>
</dbReference>
<dbReference type="Proteomes" id="UP000824037">
    <property type="component" value="Unassembled WGS sequence"/>
</dbReference>
<reference evidence="2" key="1">
    <citation type="journal article" date="2021" name="PeerJ">
        <title>Extensive microbial diversity within the chicken gut microbiome revealed by metagenomics and culture.</title>
        <authorList>
            <person name="Gilroy R."/>
            <person name="Ravi A."/>
            <person name="Getino M."/>
            <person name="Pursley I."/>
            <person name="Horton D.L."/>
            <person name="Alikhan N.F."/>
            <person name="Baker D."/>
            <person name="Gharbi K."/>
            <person name="Hall N."/>
            <person name="Watson M."/>
            <person name="Adriaenssens E.M."/>
            <person name="Foster-Nyarko E."/>
            <person name="Jarju S."/>
            <person name="Secka A."/>
            <person name="Antonio M."/>
            <person name="Oren A."/>
            <person name="Chaudhuri R.R."/>
            <person name="La Ragione R."/>
            <person name="Hildebrand F."/>
            <person name="Pallen M.J."/>
        </authorList>
    </citation>
    <scope>NUCLEOTIDE SEQUENCE</scope>
    <source>
        <strain evidence="2">ChiGjej4B4-7305</strain>
    </source>
</reference>
<feature type="domain" description="Beta-lactamase-related" evidence="1">
    <location>
        <begin position="2"/>
        <end position="246"/>
    </location>
</feature>
<dbReference type="AlphaFoldDB" id="A0A9D2J4T7"/>
<name>A0A9D2J4T7_9MICO</name>
<gene>
    <name evidence="2" type="ORF">H9815_14800</name>
</gene>
<evidence type="ECO:0000313" key="3">
    <source>
        <dbReference type="Proteomes" id="UP000824037"/>
    </source>
</evidence>
<dbReference type="InterPro" id="IPR012338">
    <property type="entry name" value="Beta-lactam/transpept-like"/>
</dbReference>
<protein>
    <submittedName>
        <fullName evidence="2">Beta-lactamase family protein</fullName>
    </submittedName>
</protein>
<dbReference type="Gene3D" id="3.40.710.10">
    <property type="entry name" value="DD-peptidase/beta-lactamase superfamily"/>
    <property type="match status" value="1"/>
</dbReference>
<dbReference type="PANTHER" id="PTHR43283:SF3">
    <property type="entry name" value="BETA-LACTAMASE FAMILY PROTEIN (AFU_ORTHOLOGUE AFUA_5G07500)"/>
    <property type="match status" value="1"/>
</dbReference>
<organism evidence="2 3">
    <name type="scientific">Candidatus Ruania gallistercoris</name>
    <dbReference type="NCBI Taxonomy" id="2838746"/>
    <lineage>
        <taxon>Bacteria</taxon>
        <taxon>Bacillati</taxon>
        <taxon>Actinomycetota</taxon>
        <taxon>Actinomycetes</taxon>
        <taxon>Micrococcales</taxon>
        <taxon>Ruaniaceae</taxon>
        <taxon>Ruania</taxon>
    </lineage>
</organism>
<comment type="caution">
    <text evidence="2">The sequence shown here is derived from an EMBL/GenBank/DDBJ whole genome shotgun (WGS) entry which is preliminary data.</text>
</comment>
<dbReference type="SUPFAM" id="SSF56601">
    <property type="entry name" value="beta-lactamase/transpeptidase-like"/>
    <property type="match status" value="1"/>
</dbReference>
<proteinExistence type="predicted"/>
<accession>A0A9D2J4T7</accession>
<feature type="non-terminal residue" evidence="2">
    <location>
        <position position="1"/>
    </location>
</feature>
<dbReference type="PANTHER" id="PTHR43283">
    <property type="entry name" value="BETA-LACTAMASE-RELATED"/>
    <property type="match status" value="1"/>
</dbReference>
<reference evidence="2" key="2">
    <citation type="submission" date="2021-04" db="EMBL/GenBank/DDBJ databases">
        <authorList>
            <person name="Gilroy R."/>
        </authorList>
    </citation>
    <scope>NUCLEOTIDE SEQUENCE</scope>
    <source>
        <strain evidence="2">ChiGjej4B4-7305</strain>
    </source>
</reference>
<dbReference type="Pfam" id="PF00144">
    <property type="entry name" value="Beta-lactamase"/>
    <property type="match status" value="1"/>
</dbReference>